<dbReference type="Pfam" id="PF00651">
    <property type="entry name" value="BTB"/>
    <property type="match status" value="1"/>
</dbReference>
<dbReference type="InterPro" id="IPR000210">
    <property type="entry name" value="BTB/POZ_dom"/>
</dbReference>
<dbReference type="Gene3D" id="3.30.710.10">
    <property type="entry name" value="Potassium Channel Kv1.1, Chain A"/>
    <property type="match status" value="1"/>
</dbReference>
<sequence>MEFLVLLEKGKFSDYELMENKKLKVHKRFVELRTNSSVKQIEDILVNYKENEIMIFLKWVYSGNIINYMIVNEICKQLGIENLYSKSFYDDLFKLYKDEESKNFNLLVKQEDFSDDNDDDDDDDNENFEEIPVHKYILYTRSGLFREMFDQIDENSDSITDYSKKSIESLEIFVKYLYTNKIELTADDDPQLVVEELQDAVDYYQLSKYSNLPTICKHLKNNF</sequence>
<dbReference type="EMBL" id="JANTQA010000015">
    <property type="protein sequence ID" value="KAJ3448190.1"/>
    <property type="molecule type" value="Genomic_DNA"/>
</dbReference>
<proteinExistence type="predicted"/>
<evidence type="ECO:0000259" key="1">
    <source>
        <dbReference type="PROSITE" id="PS50097"/>
    </source>
</evidence>
<comment type="caution">
    <text evidence="2">The sequence shown here is derived from an EMBL/GenBank/DDBJ whole genome shotgun (WGS) entry which is preliminary data.</text>
</comment>
<dbReference type="Proteomes" id="UP001146793">
    <property type="component" value="Unassembled WGS sequence"/>
</dbReference>
<name>A0AAV8A3N0_9EUKA</name>
<dbReference type="AlphaFoldDB" id="A0AAV8A3N0"/>
<gene>
    <name evidence="2" type="ORF">M0812_00666</name>
</gene>
<dbReference type="CDD" id="cd18186">
    <property type="entry name" value="BTB_POZ_ZBTB_KLHL-like"/>
    <property type="match status" value="1"/>
</dbReference>
<evidence type="ECO:0000313" key="3">
    <source>
        <dbReference type="Proteomes" id="UP001146793"/>
    </source>
</evidence>
<dbReference type="SUPFAM" id="SSF54695">
    <property type="entry name" value="POZ domain"/>
    <property type="match status" value="1"/>
</dbReference>
<organism evidence="2 3">
    <name type="scientific">Anaeramoeba flamelloides</name>
    <dbReference type="NCBI Taxonomy" id="1746091"/>
    <lineage>
        <taxon>Eukaryota</taxon>
        <taxon>Metamonada</taxon>
        <taxon>Anaeramoebidae</taxon>
        <taxon>Anaeramoeba</taxon>
    </lineage>
</organism>
<accession>A0AAV8A3N0</accession>
<protein>
    <submittedName>
        <fullName evidence="2">Pep-cterm sorting domain-containing protein</fullName>
    </submittedName>
</protein>
<dbReference type="PROSITE" id="PS50097">
    <property type="entry name" value="BTB"/>
    <property type="match status" value="1"/>
</dbReference>
<reference evidence="2" key="1">
    <citation type="submission" date="2022-08" db="EMBL/GenBank/DDBJ databases">
        <title>Novel sulphate-reducing endosymbionts in the free-living metamonad Anaeramoeba.</title>
        <authorList>
            <person name="Jerlstrom-Hultqvist J."/>
            <person name="Cepicka I."/>
            <person name="Gallot-Lavallee L."/>
            <person name="Salas-Leiva D."/>
            <person name="Curtis B.A."/>
            <person name="Zahonova K."/>
            <person name="Pipaliya S."/>
            <person name="Dacks J."/>
            <person name="Roger A.J."/>
        </authorList>
    </citation>
    <scope>NUCLEOTIDE SEQUENCE</scope>
    <source>
        <strain evidence="2">Busselton2</strain>
    </source>
</reference>
<feature type="domain" description="BTB" evidence="1">
    <location>
        <begin position="129"/>
        <end position="186"/>
    </location>
</feature>
<evidence type="ECO:0000313" key="2">
    <source>
        <dbReference type="EMBL" id="KAJ3448190.1"/>
    </source>
</evidence>
<dbReference type="InterPro" id="IPR011333">
    <property type="entry name" value="SKP1/BTB/POZ_sf"/>
</dbReference>